<accession>A0A417YQ86</accession>
<gene>
    <name evidence="1" type="ORF">D1B31_18315</name>
</gene>
<sequence length="62" mass="7015">MNELGIVAFKQEISVGDEISVNTREHEYCGKVTAIAKNTFDIDEGIMEFTISYAHVWGYSKQ</sequence>
<keyword evidence="2" id="KW-1185">Reference proteome</keyword>
<protein>
    <recommendedName>
        <fullName evidence="3">DUF2187 domain-containing protein</fullName>
    </recommendedName>
</protein>
<dbReference type="EMBL" id="QWEG01000012">
    <property type="protein sequence ID" value="RHW36039.1"/>
    <property type="molecule type" value="Genomic_DNA"/>
</dbReference>
<evidence type="ECO:0000313" key="2">
    <source>
        <dbReference type="Proteomes" id="UP000284416"/>
    </source>
</evidence>
<dbReference type="RefSeq" id="WP_118923116.1">
    <property type="nucleotide sequence ID" value="NZ_QWEG01000012.1"/>
</dbReference>
<proteinExistence type="predicted"/>
<evidence type="ECO:0000313" key="1">
    <source>
        <dbReference type="EMBL" id="RHW36039.1"/>
    </source>
</evidence>
<reference evidence="1 2" key="1">
    <citation type="journal article" date="2017" name="Int. J. Syst. Evol. Microbiol.">
        <title>Bacillus notoginsengisoli sp. nov., a novel bacterium isolated from the rhizosphere of Panax notoginseng.</title>
        <authorList>
            <person name="Zhang M.Y."/>
            <person name="Cheng J."/>
            <person name="Cai Y."/>
            <person name="Zhang T.Y."/>
            <person name="Wu Y.Y."/>
            <person name="Manikprabhu D."/>
            <person name="Li W.J."/>
            <person name="Zhang Y.X."/>
        </authorList>
    </citation>
    <scope>NUCLEOTIDE SEQUENCE [LARGE SCALE GENOMIC DNA]</scope>
    <source>
        <strain evidence="1 2">JCM 30743</strain>
    </source>
</reference>
<dbReference type="Proteomes" id="UP000284416">
    <property type="component" value="Unassembled WGS sequence"/>
</dbReference>
<name>A0A417YQ86_9BACI</name>
<organism evidence="1 2">
    <name type="scientific">Neobacillus notoginsengisoli</name>
    <dbReference type="NCBI Taxonomy" id="1578198"/>
    <lineage>
        <taxon>Bacteria</taxon>
        <taxon>Bacillati</taxon>
        <taxon>Bacillota</taxon>
        <taxon>Bacilli</taxon>
        <taxon>Bacillales</taxon>
        <taxon>Bacillaceae</taxon>
        <taxon>Neobacillus</taxon>
    </lineage>
</organism>
<dbReference type="AlphaFoldDB" id="A0A417YQ86"/>
<dbReference type="OrthoDB" id="2973317at2"/>
<evidence type="ECO:0008006" key="3">
    <source>
        <dbReference type="Google" id="ProtNLM"/>
    </source>
</evidence>
<comment type="caution">
    <text evidence="1">The sequence shown here is derived from an EMBL/GenBank/DDBJ whole genome shotgun (WGS) entry which is preliminary data.</text>
</comment>